<dbReference type="EMBL" id="FQTV01000023">
    <property type="protein sequence ID" value="SHG09125.1"/>
    <property type="molecule type" value="Genomic_DNA"/>
</dbReference>
<keyword evidence="4" id="KW-1185">Reference proteome</keyword>
<dbReference type="GO" id="GO:0016740">
    <property type="term" value="F:transferase activity"/>
    <property type="evidence" value="ECO:0007669"/>
    <property type="project" value="UniProtKB-KW"/>
</dbReference>
<dbReference type="Gene3D" id="3.60.60.10">
    <property type="entry name" value="Penicillin V Acylase, Chain A"/>
    <property type="match status" value="1"/>
</dbReference>
<dbReference type="AlphaFoldDB" id="A0A1M5GZP9"/>
<keyword evidence="1" id="KW-0732">Signal</keyword>
<accession>A0A1M5GZP9</accession>
<evidence type="ECO:0000313" key="3">
    <source>
        <dbReference type="EMBL" id="SHG09125.1"/>
    </source>
</evidence>
<reference evidence="4" key="1">
    <citation type="submission" date="2016-11" db="EMBL/GenBank/DDBJ databases">
        <authorList>
            <person name="Varghese N."/>
            <person name="Submissions S."/>
        </authorList>
    </citation>
    <scope>NUCLEOTIDE SEQUENCE [LARGE SCALE GENOMIC DNA]</scope>
    <source>
        <strain evidence="4">DSM 26991</strain>
    </source>
</reference>
<keyword evidence="3" id="KW-0808">Transferase</keyword>
<evidence type="ECO:0000259" key="2">
    <source>
        <dbReference type="Pfam" id="PF03417"/>
    </source>
</evidence>
<dbReference type="OrthoDB" id="238427at2"/>
<feature type="chain" id="PRO_5012115600" evidence="1">
    <location>
        <begin position="19"/>
        <end position="404"/>
    </location>
</feature>
<evidence type="ECO:0000313" key="4">
    <source>
        <dbReference type="Proteomes" id="UP000184509"/>
    </source>
</evidence>
<dbReference type="InterPro" id="IPR005079">
    <property type="entry name" value="Peptidase_C45_hydrolase"/>
</dbReference>
<organism evidence="3 4">
    <name type="scientific">Bacteroides luti</name>
    <dbReference type="NCBI Taxonomy" id="1297750"/>
    <lineage>
        <taxon>Bacteria</taxon>
        <taxon>Pseudomonadati</taxon>
        <taxon>Bacteroidota</taxon>
        <taxon>Bacteroidia</taxon>
        <taxon>Bacteroidales</taxon>
        <taxon>Bacteroidaceae</taxon>
        <taxon>Bacteroides</taxon>
    </lineage>
</organism>
<feature type="domain" description="Peptidase C45 hydrolase" evidence="2">
    <location>
        <begin position="73"/>
        <end position="180"/>
    </location>
</feature>
<sequence>MKKLFVYILLLFAGILQAGACTTAVISGKFTADGRPLLFKQRDTHDPNNKFQSFSDGKYPYIAVVSTRDSGKKGVFGGHNSAGFAIINSASYNLNPGLDGDEKGLDAYIMKLALQTCASLTDFEHLLDSLPRPIRASSNFGVIDAHGGAAYYETSDKSYVKYDANDLAVAPFGYIIRTNFSFSGDRTRDKGLARFEVASELFYQASLKKSISFEFILKDVSRSLKHGLTGIDLYNNIPSDGSKAVLVPFRDFIPRYLTTSVLVFQGVKDNEPASQTVLWSVVGCPLTSVAVPLLVNSKGYLPKIVTSEGEASAPLFDWSSKLKQKLFPIDRGEGEDYLNLAALISKDQKGILQTLQPAENKVITESQKYINKWRTEGVKVDELKKLDDWIDQYLTDYYKINYSL</sequence>
<proteinExistence type="predicted"/>
<dbReference type="Proteomes" id="UP000184509">
    <property type="component" value="Unassembled WGS sequence"/>
</dbReference>
<dbReference type="Pfam" id="PF03417">
    <property type="entry name" value="AAT"/>
    <property type="match status" value="1"/>
</dbReference>
<dbReference type="STRING" id="1297750.SAMN05444405_12311"/>
<feature type="signal peptide" evidence="1">
    <location>
        <begin position="1"/>
        <end position="18"/>
    </location>
</feature>
<evidence type="ECO:0000256" key="1">
    <source>
        <dbReference type="SAM" id="SignalP"/>
    </source>
</evidence>
<name>A0A1M5GZP9_9BACE</name>
<dbReference type="RefSeq" id="WP_073404047.1">
    <property type="nucleotide sequence ID" value="NZ_FQTV01000023.1"/>
</dbReference>
<protein>
    <submittedName>
        <fullName evidence="3">Acyl-coenzyme A:6-aminopenicillanic acid acyl-transferase</fullName>
    </submittedName>
</protein>
<gene>
    <name evidence="3" type="ORF">SAMN05444405_12311</name>
</gene>